<comment type="caution">
    <text evidence="3">The sequence shown here is derived from an EMBL/GenBank/DDBJ whole genome shotgun (WGS) entry which is preliminary data.</text>
</comment>
<evidence type="ECO:0000256" key="1">
    <source>
        <dbReference type="SAM" id="MobiDB-lite"/>
    </source>
</evidence>
<proteinExistence type="predicted"/>
<reference evidence="3 4" key="1">
    <citation type="submission" date="2020-08" db="EMBL/GenBank/DDBJ databases">
        <title>Genomic Encyclopedia of Type Strains, Phase III (KMG-III): the genomes of soil and plant-associated and newly described type strains.</title>
        <authorList>
            <person name="Whitman W."/>
        </authorList>
    </citation>
    <scope>NUCLEOTIDE SEQUENCE [LARGE SCALE GENOMIC DNA]</scope>
    <source>
        <strain evidence="3 4">CECT 8712</strain>
    </source>
</reference>
<protein>
    <recommendedName>
        <fullName evidence="5">Lipoprotein</fullName>
    </recommendedName>
</protein>
<evidence type="ECO:0008006" key="5">
    <source>
        <dbReference type="Google" id="ProtNLM"/>
    </source>
</evidence>
<dbReference type="EMBL" id="JACHJO010000004">
    <property type="protein sequence ID" value="MBB6119552.1"/>
    <property type="molecule type" value="Genomic_DNA"/>
</dbReference>
<keyword evidence="2" id="KW-0732">Signal</keyword>
<feature type="compositionally biased region" description="Pro residues" evidence="1">
    <location>
        <begin position="60"/>
        <end position="71"/>
    </location>
</feature>
<feature type="region of interest" description="Disordered" evidence="1">
    <location>
        <begin position="26"/>
        <end position="78"/>
    </location>
</feature>
<gene>
    <name evidence="3" type="ORF">FHS13_001501</name>
</gene>
<dbReference type="RefSeq" id="WP_184289629.1">
    <property type="nucleotide sequence ID" value="NZ_JACHJO010000004.1"/>
</dbReference>
<dbReference type="Proteomes" id="UP000536604">
    <property type="component" value="Unassembled WGS sequence"/>
</dbReference>
<name>A0A841INC2_9ACTN</name>
<feature type="chain" id="PRO_5038909060" description="Lipoprotein" evidence="2">
    <location>
        <begin position="23"/>
        <end position="288"/>
    </location>
</feature>
<keyword evidence="4" id="KW-1185">Reference proteome</keyword>
<accession>A0A841INC2</accession>
<organism evidence="3 4">
    <name type="scientific">Nocardiopsis algeriensis</name>
    <dbReference type="NCBI Taxonomy" id="1478215"/>
    <lineage>
        <taxon>Bacteria</taxon>
        <taxon>Bacillati</taxon>
        <taxon>Actinomycetota</taxon>
        <taxon>Actinomycetes</taxon>
        <taxon>Streptosporangiales</taxon>
        <taxon>Nocardiopsidaceae</taxon>
        <taxon>Nocardiopsis</taxon>
    </lineage>
</organism>
<evidence type="ECO:0000313" key="3">
    <source>
        <dbReference type="EMBL" id="MBB6119552.1"/>
    </source>
</evidence>
<evidence type="ECO:0000313" key="4">
    <source>
        <dbReference type="Proteomes" id="UP000536604"/>
    </source>
</evidence>
<feature type="signal peptide" evidence="2">
    <location>
        <begin position="1"/>
        <end position="22"/>
    </location>
</feature>
<evidence type="ECO:0000256" key="2">
    <source>
        <dbReference type="SAM" id="SignalP"/>
    </source>
</evidence>
<dbReference type="PROSITE" id="PS51257">
    <property type="entry name" value="PROKAR_LIPOPROTEIN"/>
    <property type="match status" value="1"/>
</dbReference>
<sequence>MTATRPAAAAALALLVLTGCQAGRDAEATGADSTVPLPAERSGPEPAPVQRAPRSAGPQEPRPSAGPAPEAPPEEAVEGYTEALAATGDPDRMREGLALTADPSAARDLLVHQALVAQAWADAGTPLGPGSSEPAGDGHRLCPPSGTGTACVRLTGFTGSDGLVDGLLVDGTDPGPALVAGSGRDDESEGVRASVLTAYQSVVGKDLVVTAGFAAGDDVSLDLAGASYRAEGGTETDAHRAVGRHELDAGETATAVFTFPGAVPGGELLVGGCLEECSALVLLELPVG</sequence>
<dbReference type="AlphaFoldDB" id="A0A841INC2"/>